<feature type="domain" description="DUF7866" evidence="2">
    <location>
        <begin position="56"/>
        <end position="108"/>
    </location>
</feature>
<feature type="chain" id="PRO_5035745182" description="DUF7866 domain-containing protein" evidence="1">
    <location>
        <begin position="25"/>
        <end position="108"/>
    </location>
</feature>
<feature type="signal peptide" evidence="1">
    <location>
        <begin position="1"/>
        <end position="24"/>
    </location>
</feature>
<dbReference type="EMBL" id="JAGYWB010000009">
    <property type="protein sequence ID" value="KAI0511990.1"/>
    <property type="molecule type" value="Genomic_DNA"/>
</dbReference>
<gene>
    <name evidence="3" type="ORF">KFK09_012624</name>
</gene>
<dbReference type="InterPro" id="IPR057188">
    <property type="entry name" value="DUF7866"/>
</dbReference>
<dbReference type="OrthoDB" id="768311at2759"/>
<dbReference type="PANTHER" id="PTHR33786:SF5">
    <property type="entry name" value="EXPRESSED PROTEIN"/>
    <property type="match status" value="1"/>
</dbReference>
<dbReference type="AlphaFoldDB" id="A0A8T3BI90"/>
<dbReference type="Proteomes" id="UP000829196">
    <property type="component" value="Unassembled WGS sequence"/>
</dbReference>
<evidence type="ECO:0000259" key="2">
    <source>
        <dbReference type="Pfam" id="PF25268"/>
    </source>
</evidence>
<dbReference type="Pfam" id="PF25268">
    <property type="entry name" value="DUF7866"/>
    <property type="match status" value="1"/>
</dbReference>
<proteinExistence type="predicted"/>
<evidence type="ECO:0000313" key="4">
    <source>
        <dbReference type="Proteomes" id="UP000829196"/>
    </source>
</evidence>
<keyword evidence="4" id="KW-1185">Reference proteome</keyword>
<reference evidence="3" key="1">
    <citation type="journal article" date="2022" name="Front. Genet.">
        <title>Chromosome-Scale Assembly of the Dendrobium nobile Genome Provides Insights Into the Molecular Mechanism of the Biosynthesis of the Medicinal Active Ingredient of Dendrobium.</title>
        <authorList>
            <person name="Xu Q."/>
            <person name="Niu S.-C."/>
            <person name="Li K.-L."/>
            <person name="Zheng P.-J."/>
            <person name="Zhang X.-J."/>
            <person name="Jia Y."/>
            <person name="Liu Y."/>
            <person name="Niu Y.-X."/>
            <person name="Yu L.-H."/>
            <person name="Chen D.-F."/>
            <person name="Zhang G.-Q."/>
        </authorList>
    </citation>
    <scope>NUCLEOTIDE SEQUENCE</scope>
    <source>
        <tissue evidence="3">Leaf</tissue>
    </source>
</reference>
<protein>
    <recommendedName>
        <fullName evidence="2">DUF7866 domain-containing protein</fullName>
    </recommendedName>
</protein>
<keyword evidence="1" id="KW-0732">Signal</keyword>
<dbReference type="PANTHER" id="PTHR33786">
    <property type="entry name" value="UBIQUITIN CARBOXYL-TERMINAL HYDROLASE"/>
    <property type="match status" value="1"/>
</dbReference>
<evidence type="ECO:0000313" key="3">
    <source>
        <dbReference type="EMBL" id="KAI0511990.1"/>
    </source>
</evidence>
<evidence type="ECO:0000256" key="1">
    <source>
        <dbReference type="SAM" id="SignalP"/>
    </source>
</evidence>
<organism evidence="3 4">
    <name type="scientific">Dendrobium nobile</name>
    <name type="common">Orchid</name>
    <dbReference type="NCBI Taxonomy" id="94219"/>
    <lineage>
        <taxon>Eukaryota</taxon>
        <taxon>Viridiplantae</taxon>
        <taxon>Streptophyta</taxon>
        <taxon>Embryophyta</taxon>
        <taxon>Tracheophyta</taxon>
        <taxon>Spermatophyta</taxon>
        <taxon>Magnoliopsida</taxon>
        <taxon>Liliopsida</taxon>
        <taxon>Asparagales</taxon>
        <taxon>Orchidaceae</taxon>
        <taxon>Epidendroideae</taxon>
        <taxon>Malaxideae</taxon>
        <taxon>Dendrobiinae</taxon>
        <taxon>Dendrobium</taxon>
    </lineage>
</organism>
<comment type="caution">
    <text evidence="3">The sequence shown here is derived from an EMBL/GenBank/DDBJ whole genome shotgun (WGS) entry which is preliminary data.</text>
</comment>
<accession>A0A8T3BI90</accession>
<sequence length="108" mass="11999">MATISISTIFTFPLLLLLFLPIKADYFLPSSTTIEYRQIEGDAIAALQRNHGVFAPYRTCSNCECCSPDDSKICSMMKCCFGIVCNLPNKPFGYCSFMPLSCHCNSCN</sequence>
<name>A0A8T3BI90_DENNO</name>